<sequence length="101" mass="11380">MVHLNQTPGLAQKNKTIASTCTDQVSAEALWEALTEQSAKQLKNQEEKTVSLKVVAVGNDDQRERGYLQHLAGVRFMFHLAQLKQAYSTQRLSFTHPDRPT</sequence>
<accession>A0ACC2HKL9</accession>
<dbReference type="Proteomes" id="UP001157502">
    <property type="component" value="Chromosome 1"/>
</dbReference>
<organism evidence="1 2">
    <name type="scientific">Dallia pectoralis</name>
    <name type="common">Alaska blackfish</name>
    <dbReference type="NCBI Taxonomy" id="75939"/>
    <lineage>
        <taxon>Eukaryota</taxon>
        <taxon>Metazoa</taxon>
        <taxon>Chordata</taxon>
        <taxon>Craniata</taxon>
        <taxon>Vertebrata</taxon>
        <taxon>Euteleostomi</taxon>
        <taxon>Actinopterygii</taxon>
        <taxon>Neopterygii</taxon>
        <taxon>Teleostei</taxon>
        <taxon>Protacanthopterygii</taxon>
        <taxon>Esociformes</taxon>
        <taxon>Umbridae</taxon>
        <taxon>Dallia</taxon>
    </lineage>
</organism>
<reference evidence="1" key="1">
    <citation type="submission" date="2021-05" db="EMBL/GenBank/DDBJ databases">
        <authorList>
            <person name="Pan Q."/>
            <person name="Jouanno E."/>
            <person name="Zahm M."/>
            <person name="Klopp C."/>
            <person name="Cabau C."/>
            <person name="Louis A."/>
            <person name="Berthelot C."/>
            <person name="Parey E."/>
            <person name="Roest Crollius H."/>
            <person name="Montfort J."/>
            <person name="Robinson-Rechavi M."/>
            <person name="Bouchez O."/>
            <person name="Lampietro C."/>
            <person name="Lopez Roques C."/>
            <person name="Donnadieu C."/>
            <person name="Postlethwait J."/>
            <person name="Bobe J."/>
            <person name="Dillon D."/>
            <person name="Chandos A."/>
            <person name="von Hippel F."/>
            <person name="Guiguen Y."/>
        </authorList>
    </citation>
    <scope>NUCLEOTIDE SEQUENCE</scope>
    <source>
        <strain evidence="1">YG-Jan2019</strain>
    </source>
</reference>
<keyword evidence="2" id="KW-1185">Reference proteome</keyword>
<proteinExistence type="predicted"/>
<evidence type="ECO:0000313" key="1">
    <source>
        <dbReference type="EMBL" id="KAJ8016534.1"/>
    </source>
</evidence>
<gene>
    <name evidence="1" type="ORF">DPEC_G00008240</name>
</gene>
<name>A0ACC2HKL9_DALPE</name>
<dbReference type="EMBL" id="CM055728">
    <property type="protein sequence ID" value="KAJ8016534.1"/>
    <property type="molecule type" value="Genomic_DNA"/>
</dbReference>
<protein>
    <submittedName>
        <fullName evidence="1">Uncharacterized protein</fullName>
    </submittedName>
</protein>
<comment type="caution">
    <text evidence="1">The sequence shown here is derived from an EMBL/GenBank/DDBJ whole genome shotgun (WGS) entry which is preliminary data.</text>
</comment>
<evidence type="ECO:0000313" key="2">
    <source>
        <dbReference type="Proteomes" id="UP001157502"/>
    </source>
</evidence>